<dbReference type="InParanoid" id="A0A420WJ53"/>
<comment type="caution">
    <text evidence="4">The sequence shown here is derived from an EMBL/GenBank/DDBJ whole genome shotgun (WGS) entry which is preliminary data.</text>
</comment>
<sequence>MIKPSLFVCTAFLVIACSETDVQHSADNSAVTEVKSESDVHTDRENWGDFHLYFNEDTHATNSVIVGVAKIKPGEQVHPAHRHKDEEYLLITKGEGIWLIHGEERPAKAGDMLYAAPWDYHGITAAADSPLEFVVFKYSAKDTPPPVDPDPSLPELDPRDPLTARN</sequence>
<feature type="compositionally biased region" description="Pro residues" evidence="2">
    <location>
        <begin position="143"/>
        <end position="152"/>
    </location>
</feature>
<dbReference type="GO" id="GO:0046872">
    <property type="term" value="F:metal ion binding"/>
    <property type="evidence" value="ECO:0007669"/>
    <property type="project" value="UniProtKB-KW"/>
</dbReference>
<keyword evidence="1" id="KW-0479">Metal-binding</keyword>
<dbReference type="InterPro" id="IPR011051">
    <property type="entry name" value="RmlC_Cupin_sf"/>
</dbReference>
<dbReference type="RefSeq" id="WP_121098848.1">
    <property type="nucleotide sequence ID" value="NZ_RBII01000001.1"/>
</dbReference>
<dbReference type="OrthoDB" id="9798709at2"/>
<keyword evidence="5" id="KW-1185">Reference proteome</keyword>
<feature type="region of interest" description="Disordered" evidence="2">
    <location>
        <begin position="142"/>
        <end position="166"/>
    </location>
</feature>
<evidence type="ECO:0000259" key="3">
    <source>
        <dbReference type="Pfam" id="PF07883"/>
    </source>
</evidence>
<accession>A0A420WJ53</accession>
<protein>
    <submittedName>
        <fullName evidence="4">Mannose-6-phosphate isomerase-like protein (Cupin superfamily)</fullName>
    </submittedName>
</protein>
<evidence type="ECO:0000256" key="1">
    <source>
        <dbReference type="ARBA" id="ARBA00022723"/>
    </source>
</evidence>
<reference evidence="4 5" key="1">
    <citation type="submission" date="2018-10" db="EMBL/GenBank/DDBJ databases">
        <title>Genomic Encyclopedia of Type Strains, Phase IV (KMG-IV): sequencing the most valuable type-strain genomes for metagenomic binning, comparative biology and taxonomic classification.</title>
        <authorList>
            <person name="Goeker M."/>
        </authorList>
    </citation>
    <scope>NUCLEOTIDE SEQUENCE [LARGE SCALE GENOMIC DNA]</scope>
    <source>
        <strain evidence="4 5">DSM 22008</strain>
    </source>
</reference>
<dbReference type="GO" id="GO:0016853">
    <property type="term" value="F:isomerase activity"/>
    <property type="evidence" value="ECO:0007669"/>
    <property type="project" value="UniProtKB-KW"/>
</dbReference>
<dbReference type="Gene3D" id="2.60.120.10">
    <property type="entry name" value="Jelly Rolls"/>
    <property type="match status" value="1"/>
</dbReference>
<dbReference type="PANTHER" id="PTHR35848">
    <property type="entry name" value="OXALATE-BINDING PROTEIN"/>
    <property type="match status" value="1"/>
</dbReference>
<gene>
    <name evidence="4" type="ORF">DES40_0345</name>
</gene>
<name>A0A420WJ53_9PROT</name>
<dbReference type="PANTHER" id="PTHR35848:SF6">
    <property type="entry name" value="CUPIN TYPE-2 DOMAIN-CONTAINING PROTEIN"/>
    <property type="match status" value="1"/>
</dbReference>
<keyword evidence="4" id="KW-0413">Isomerase</keyword>
<dbReference type="InterPro" id="IPR013096">
    <property type="entry name" value="Cupin_2"/>
</dbReference>
<feature type="domain" description="Cupin type-2" evidence="3">
    <location>
        <begin position="68"/>
        <end position="135"/>
    </location>
</feature>
<dbReference type="InterPro" id="IPR014710">
    <property type="entry name" value="RmlC-like_jellyroll"/>
</dbReference>
<dbReference type="SUPFAM" id="SSF51182">
    <property type="entry name" value="RmlC-like cupins"/>
    <property type="match status" value="1"/>
</dbReference>
<organism evidence="4 5">
    <name type="scientific">Litorimonas taeanensis</name>
    <dbReference type="NCBI Taxonomy" id="568099"/>
    <lineage>
        <taxon>Bacteria</taxon>
        <taxon>Pseudomonadati</taxon>
        <taxon>Pseudomonadota</taxon>
        <taxon>Alphaproteobacteria</taxon>
        <taxon>Maricaulales</taxon>
        <taxon>Robiginitomaculaceae</taxon>
    </lineage>
</organism>
<dbReference type="AlphaFoldDB" id="A0A420WJ53"/>
<evidence type="ECO:0000313" key="4">
    <source>
        <dbReference type="EMBL" id="RKQ71037.1"/>
    </source>
</evidence>
<dbReference type="InterPro" id="IPR051610">
    <property type="entry name" value="GPI/OXD"/>
</dbReference>
<dbReference type="EMBL" id="RBII01000001">
    <property type="protein sequence ID" value="RKQ71037.1"/>
    <property type="molecule type" value="Genomic_DNA"/>
</dbReference>
<evidence type="ECO:0000256" key="2">
    <source>
        <dbReference type="SAM" id="MobiDB-lite"/>
    </source>
</evidence>
<proteinExistence type="predicted"/>
<feature type="compositionally biased region" description="Basic and acidic residues" evidence="2">
    <location>
        <begin position="156"/>
        <end position="166"/>
    </location>
</feature>
<dbReference type="Pfam" id="PF07883">
    <property type="entry name" value="Cupin_2"/>
    <property type="match status" value="1"/>
</dbReference>
<evidence type="ECO:0000313" key="5">
    <source>
        <dbReference type="Proteomes" id="UP000282211"/>
    </source>
</evidence>
<dbReference type="Proteomes" id="UP000282211">
    <property type="component" value="Unassembled WGS sequence"/>
</dbReference>
<dbReference type="PROSITE" id="PS51257">
    <property type="entry name" value="PROKAR_LIPOPROTEIN"/>
    <property type="match status" value="1"/>
</dbReference>